<feature type="binding site" evidence="5 7">
    <location>
        <position position="152"/>
    </location>
    <ligand>
        <name>FAD</name>
        <dbReference type="ChEBI" id="CHEBI:57692"/>
    </ligand>
</feature>
<dbReference type="GO" id="GO:0048038">
    <property type="term" value="F:quinone binding"/>
    <property type="evidence" value="ECO:0007669"/>
    <property type="project" value="UniProtKB-KW"/>
</dbReference>
<dbReference type="PIRSF" id="PIRSF000101">
    <property type="entry name" value="D-lactate_dh"/>
    <property type="match status" value="1"/>
</dbReference>
<dbReference type="InterPro" id="IPR012256">
    <property type="entry name" value="D_lactate_DH"/>
</dbReference>
<feature type="binding site" evidence="5 7">
    <location>
        <begin position="76"/>
        <end position="77"/>
    </location>
    <ligand>
        <name>FAD</name>
        <dbReference type="ChEBI" id="CHEBI:57692"/>
    </ligand>
</feature>
<name>A0A4Y6UKX6_9PROT</name>
<keyword evidence="5" id="KW-0472">Membrane</keyword>
<evidence type="ECO:0000256" key="3">
    <source>
        <dbReference type="ARBA" id="ARBA00022827"/>
    </source>
</evidence>
<dbReference type="InterPro" id="IPR016167">
    <property type="entry name" value="FAD-bd_PCMH_sub1"/>
</dbReference>
<dbReference type="InterPro" id="IPR051264">
    <property type="entry name" value="FAD-oxidored/transferase_4"/>
</dbReference>
<feature type="domain" description="FAD-binding PCMH-type" evidence="8">
    <location>
        <begin position="33"/>
        <end position="264"/>
    </location>
</feature>
<dbReference type="GO" id="GO:0006089">
    <property type="term" value="P:lactate metabolic process"/>
    <property type="evidence" value="ECO:0007669"/>
    <property type="project" value="UniProtKB-UniRule"/>
</dbReference>
<dbReference type="InterPro" id="IPR016172">
    <property type="entry name" value="D-lactate_DH_C-sub1"/>
</dbReference>
<dbReference type="EMBL" id="CP038141">
    <property type="protein sequence ID" value="QDH17027.1"/>
    <property type="molecule type" value="Genomic_DNA"/>
</dbReference>
<dbReference type="GO" id="GO:0102029">
    <property type="term" value="F:D-lactate dehydrogenase (quinone) activity"/>
    <property type="evidence" value="ECO:0007669"/>
    <property type="project" value="UniProtKB-EC"/>
</dbReference>
<dbReference type="EC" id="1.1.5.12" evidence="5"/>
<dbReference type="InterPro" id="IPR016166">
    <property type="entry name" value="FAD-bd_PCMH"/>
</dbReference>
<evidence type="ECO:0000256" key="4">
    <source>
        <dbReference type="ARBA" id="ARBA00023002"/>
    </source>
</evidence>
<dbReference type="KEGG" id="ssam:E3D00_05200"/>
<keyword evidence="10" id="KW-1185">Reference proteome</keyword>
<dbReference type="SUPFAM" id="SSF55103">
    <property type="entry name" value="FAD-linked oxidases, C-terminal domain"/>
    <property type="match status" value="1"/>
</dbReference>
<dbReference type="AlphaFoldDB" id="A0A4Y6UKX6"/>
<sequence>MASILLDLRKVVSSKYVLTSESATYAYRKGFRFGEGRVEAVVQPGSLVELWRVASIAVNANRIVLMQASNTGLTGGSSPDGNNYDRPIILINTKRLKGIQLLGDGRQVVCLPGAELYELEKILSPLGREPHSVIGSSCIGASVLGGISNNSGGALIQRGPAFTQMALFGQVDQNGKLQLVNHLGIKLRGEPEEVLEQLQKGLYFSDDVNWAAGQGHDADYVNRIRDVEAHTPGRYNADPERLYEASGCAGKLVVFAVRLDTFPAAQETVVFYVGTNETQKLEELRRGLLTQFEELPIAGEYIHRDAFAIADRYGRDTVASIRYMGTKNLPFFFRIKARIDQFGQRFSWLPEAISEHALQWLSYVLPCQIPSRIMDYHKRYEHHLMLKVTGSMAVKIRPWLEQFFQGEAHKGASFECSEKEGKLAFLHRFAAAGAANRYNIIHRKETGGMLALDVALRRNDKEWFESLPKEIDDQLVVKLYYGHFLCHVLHQDYVVKAGLDPMAVEKSMWPELDKRGARYPAEHNVGHLYYAPKDMVAHYQKLDPCNCMNPGIGHTTKSRNWVAESV</sequence>
<evidence type="ECO:0000259" key="8">
    <source>
        <dbReference type="PROSITE" id="PS51387"/>
    </source>
</evidence>
<dbReference type="GO" id="GO:0055085">
    <property type="term" value="P:transmembrane transport"/>
    <property type="evidence" value="ECO:0007669"/>
    <property type="project" value="InterPro"/>
</dbReference>
<feature type="binding site" evidence="5 7">
    <location>
        <position position="142"/>
    </location>
    <ligand>
        <name>FAD</name>
        <dbReference type="ChEBI" id="CHEBI:57692"/>
    </ligand>
</feature>
<keyword evidence="5 6" id="KW-0874">Quinone</keyword>
<dbReference type="InterPro" id="IPR036318">
    <property type="entry name" value="FAD-bd_PCMH-like_sf"/>
</dbReference>
<keyword evidence="3 5" id="KW-0274">FAD</keyword>
<accession>A0A4Y6UKX6</accession>
<dbReference type="GO" id="GO:0071949">
    <property type="term" value="F:FAD binding"/>
    <property type="evidence" value="ECO:0007669"/>
    <property type="project" value="InterPro"/>
</dbReference>
<evidence type="ECO:0000256" key="5">
    <source>
        <dbReference type="HAMAP-Rule" id="MF_02092"/>
    </source>
</evidence>
<organism evidence="9 10">
    <name type="scientific">Swingsia samuiensis</name>
    <dbReference type="NCBI Taxonomy" id="1293412"/>
    <lineage>
        <taxon>Bacteria</taxon>
        <taxon>Pseudomonadati</taxon>
        <taxon>Pseudomonadota</taxon>
        <taxon>Alphaproteobacteria</taxon>
        <taxon>Acetobacterales</taxon>
        <taxon>Acetobacteraceae</taxon>
        <taxon>Swingsia</taxon>
    </lineage>
</organism>
<dbReference type="HAMAP" id="MF_02092">
    <property type="entry name" value="DLDH_Dld"/>
    <property type="match status" value="1"/>
</dbReference>
<dbReference type="Proteomes" id="UP000316313">
    <property type="component" value="Chromosome"/>
</dbReference>
<dbReference type="OrthoDB" id="9772552at2"/>
<dbReference type="InterPro" id="IPR016169">
    <property type="entry name" value="FAD-bd_PCMH_sub2"/>
</dbReference>
<dbReference type="GO" id="GO:0022904">
    <property type="term" value="P:respiratory electron transport chain"/>
    <property type="evidence" value="ECO:0007669"/>
    <property type="project" value="InterPro"/>
</dbReference>
<dbReference type="GO" id="GO:0004458">
    <property type="term" value="F:D-lactate dehydrogenase (cytochrome) activity"/>
    <property type="evidence" value="ECO:0007669"/>
    <property type="project" value="UniProtKB-UniRule"/>
</dbReference>
<dbReference type="NCBIfam" id="NF008387">
    <property type="entry name" value="PRK11183.1"/>
    <property type="match status" value="1"/>
</dbReference>
<dbReference type="Gene3D" id="3.30.43.10">
    <property type="entry name" value="Uridine Diphospho-n-acetylenolpyruvylglucosamine Reductase, domain 2"/>
    <property type="match status" value="1"/>
</dbReference>
<reference evidence="9 10" key="1">
    <citation type="submission" date="2019-03" db="EMBL/GenBank/DDBJ databases">
        <title>The complete genome sequence of Swingsia samuiensis NBRC107927(T).</title>
        <authorList>
            <person name="Chua K.-O."/>
            <person name="Chan K.-G."/>
            <person name="See-Too W.-S."/>
        </authorList>
    </citation>
    <scope>NUCLEOTIDE SEQUENCE [LARGE SCALE GENOMIC DNA]</scope>
    <source>
        <strain evidence="9 10">AH83</strain>
    </source>
</reference>
<dbReference type="Pfam" id="PF09330">
    <property type="entry name" value="Lact-deh-memb"/>
    <property type="match status" value="1"/>
</dbReference>
<evidence type="ECO:0000313" key="9">
    <source>
        <dbReference type="EMBL" id="QDH17027.1"/>
    </source>
</evidence>
<dbReference type="InterPro" id="IPR016173">
    <property type="entry name" value="D-lactate_DH_C-sub2"/>
</dbReference>
<dbReference type="RefSeq" id="WP_141460566.1">
    <property type="nucleotide sequence ID" value="NZ_CP038141.1"/>
</dbReference>
<dbReference type="Pfam" id="PF01565">
    <property type="entry name" value="FAD_binding_4"/>
    <property type="match status" value="1"/>
</dbReference>
<dbReference type="InterPro" id="IPR006094">
    <property type="entry name" value="Oxid_FAD_bind_N"/>
</dbReference>
<dbReference type="InterPro" id="IPR016164">
    <property type="entry name" value="FAD-linked_Oxase-like_C"/>
</dbReference>
<dbReference type="PROSITE" id="PS51387">
    <property type="entry name" value="FAD_PCMH"/>
    <property type="match status" value="1"/>
</dbReference>
<gene>
    <name evidence="5" type="primary">dld</name>
    <name evidence="9" type="ORF">E3D00_05200</name>
</gene>
<protein>
    <recommendedName>
        <fullName evidence="5">Quinone-dependent D-lactate dehydrogenase</fullName>
        <ecNumber evidence="5">1.1.5.12</ecNumber>
    </recommendedName>
    <alternativeName>
        <fullName evidence="5">D-lactate dehydrogenase</fullName>
        <shortName evidence="5">D-LDH</shortName>
    </alternativeName>
</protein>
<keyword evidence="4 5" id="KW-0560">Oxidoreductase</keyword>
<feature type="binding site" evidence="5 7">
    <location>
        <position position="254"/>
    </location>
    <ligand>
        <name>FAD</name>
        <dbReference type="ChEBI" id="CHEBI:57692"/>
    </ligand>
</feature>
<dbReference type="PANTHER" id="PTHR43716:SF1">
    <property type="entry name" value="D-2-HYDROXYGLUTARATE DEHYDROGENASE, MITOCHONDRIAL"/>
    <property type="match status" value="1"/>
</dbReference>
<dbReference type="Gene3D" id="3.30.70.610">
    <property type="entry name" value="D-lactate dehydrogenase, cap domain, subdomain 1"/>
    <property type="match status" value="2"/>
</dbReference>
<dbReference type="GO" id="GO:0031234">
    <property type="term" value="C:extrinsic component of cytoplasmic side of plasma membrane"/>
    <property type="evidence" value="ECO:0007669"/>
    <property type="project" value="UniProtKB-UniRule"/>
</dbReference>
<evidence type="ECO:0000256" key="2">
    <source>
        <dbReference type="ARBA" id="ARBA00022630"/>
    </source>
</evidence>
<proteinExistence type="inferred from homology"/>
<feature type="binding site" evidence="7">
    <location>
        <position position="249"/>
    </location>
    <ligand>
        <name>FAD</name>
        <dbReference type="ChEBI" id="CHEBI:57692"/>
    </ligand>
</feature>
<comment type="function">
    <text evidence="5 6">Catalyzes the oxidation of D-lactate to pyruvate.</text>
</comment>
<keyword evidence="2 5" id="KW-0285">Flavoprotein</keyword>
<evidence type="ECO:0000313" key="10">
    <source>
        <dbReference type="Proteomes" id="UP000316313"/>
    </source>
</evidence>
<keyword evidence="5" id="KW-1003">Cell membrane</keyword>
<dbReference type="InterPro" id="IPR015409">
    <property type="entry name" value="Lactate_DH_C"/>
</dbReference>
<keyword evidence="5" id="KW-0997">Cell inner membrane</keyword>
<evidence type="ECO:0000256" key="1">
    <source>
        <dbReference type="ARBA" id="ARBA00001974"/>
    </source>
</evidence>
<comment type="similarity">
    <text evidence="5">Belongs to the quinone-dependent D-lactate dehydrogenase family.</text>
</comment>
<dbReference type="Gene3D" id="3.30.1370.20">
    <property type="entry name" value="D-lactate dehydrogenase, cap domain, subdomain 2"/>
    <property type="match status" value="1"/>
</dbReference>
<feature type="binding site" evidence="5 7">
    <location>
        <begin position="68"/>
        <end position="72"/>
    </location>
    <ligand>
        <name>FAD</name>
        <dbReference type="ChEBI" id="CHEBI:57692"/>
    </ligand>
</feature>
<comment type="subcellular location">
    <subcellularLocation>
        <location evidence="5">Cell inner membrane</location>
        <topology evidence="5">Peripheral membrane protein</topology>
        <orientation evidence="5">Cytoplasmic side</orientation>
    </subcellularLocation>
</comment>
<dbReference type="Gene3D" id="3.30.465.10">
    <property type="match status" value="1"/>
</dbReference>
<evidence type="ECO:0000256" key="7">
    <source>
        <dbReference type="PIRSR" id="PIRSR000101-1"/>
    </source>
</evidence>
<comment type="cofactor">
    <cofactor evidence="1 5 6 7">
        <name>FAD</name>
        <dbReference type="ChEBI" id="CHEBI:57692"/>
    </cofactor>
</comment>
<dbReference type="SUPFAM" id="SSF56176">
    <property type="entry name" value="FAD-binding/transporter-associated domain-like"/>
    <property type="match status" value="1"/>
</dbReference>
<comment type="catalytic activity">
    <reaction evidence="5 6">
        <text>(R)-lactate + a quinone = a quinol + pyruvate</text>
        <dbReference type="Rhea" id="RHEA:51468"/>
        <dbReference type="ChEBI" id="CHEBI:15361"/>
        <dbReference type="ChEBI" id="CHEBI:16004"/>
        <dbReference type="ChEBI" id="CHEBI:24646"/>
        <dbReference type="ChEBI" id="CHEBI:132124"/>
        <dbReference type="EC" id="1.1.5.12"/>
    </reaction>
</comment>
<evidence type="ECO:0000256" key="6">
    <source>
        <dbReference type="PIRNR" id="PIRNR000101"/>
    </source>
</evidence>
<feature type="binding site" evidence="5 7">
    <location>
        <position position="135"/>
    </location>
    <ligand>
        <name>FAD</name>
        <dbReference type="ChEBI" id="CHEBI:57692"/>
    </ligand>
</feature>
<dbReference type="PANTHER" id="PTHR43716">
    <property type="entry name" value="D-2-HYDROXYGLUTARATE DEHYDROGENASE, MITOCHONDRIAL"/>
    <property type="match status" value="1"/>
</dbReference>